<dbReference type="InterPro" id="IPR007553">
    <property type="entry name" value="2-thiour_desulf"/>
</dbReference>
<evidence type="ECO:0000313" key="3">
    <source>
        <dbReference type="Proteomes" id="UP000334990"/>
    </source>
</evidence>
<sequence length="309" mass="33988">MIRPRIAVSGCLLGDEVRYNGGHSRNRFLAAELDPFVDWVHVCPEMEAGLGTPRETLRLERGCRLVQRGGADVTDAVSAAAAERIRTLDVDGYVFKAKSPSCGLHGIPVYAGDQVVDRKSRGLFAGKIIDAFPSLPVEDEGRLNDAVLRESFVERIFACARLRALLAAEWRARDLVEFHTRHKMQLLAHDTSAYREAGRIVGAAGLGDARAEYAAVFLRALCRRASIGRHVNVLQHCLGMVANALNAARRADLAEVIADYATRKVPLSVPTTLLLHHAKGESAGYVRDQSYFAPYPSELRLRNYVNDGQ</sequence>
<dbReference type="OrthoDB" id="495783at2"/>
<evidence type="ECO:0000259" key="1">
    <source>
        <dbReference type="Pfam" id="PF08349"/>
    </source>
</evidence>
<comment type="caution">
    <text evidence="2">The sequence shown here is derived from an EMBL/GenBank/DDBJ whole genome shotgun (WGS) entry which is preliminary data.</text>
</comment>
<dbReference type="PANTHER" id="PTHR30087">
    <property type="entry name" value="INNER MEMBRANE PROTEIN"/>
    <property type="match status" value="1"/>
</dbReference>
<proteinExistence type="predicted"/>
<organism evidence="2 3">
    <name type="scientific">Acrocarpospora corrugata</name>
    <dbReference type="NCBI Taxonomy" id="35763"/>
    <lineage>
        <taxon>Bacteria</taxon>
        <taxon>Bacillati</taxon>
        <taxon>Actinomycetota</taxon>
        <taxon>Actinomycetes</taxon>
        <taxon>Streptosporangiales</taxon>
        <taxon>Streptosporangiaceae</taxon>
        <taxon>Acrocarpospora</taxon>
    </lineage>
</organism>
<dbReference type="Proteomes" id="UP000334990">
    <property type="component" value="Unassembled WGS sequence"/>
</dbReference>
<keyword evidence="3" id="KW-1185">Reference proteome</keyword>
<feature type="domain" description="DUF1722" evidence="1">
    <location>
        <begin position="183"/>
        <end position="296"/>
    </location>
</feature>
<gene>
    <name evidence="2" type="ORF">Acor_46220</name>
</gene>
<protein>
    <recommendedName>
        <fullName evidence="1">DUF1722 domain-containing protein</fullName>
    </recommendedName>
</protein>
<dbReference type="Pfam" id="PF04463">
    <property type="entry name" value="2-thiour_desulf"/>
    <property type="match status" value="1"/>
</dbReference>
<dbReference type="PANTHER" id="PTHR30087:SF0">
    <property type="entry name" value="INNER MEMBRANE PROTEIN"/>
    <property type="match status" value="1"/>
</dbReference>
<dbReference type="RefSeq" id="WP_155338776.1">
    <property type="nucleotide sequence ID" value="NZ_BAAABN010000077.1"/>
</dbReference>
<dbReference type="AlphaFoldDB" id="A0A5M3W1G7"/>
<dbReference type="Pfam" id="PF08349">
    <property type="entry name" value="DUF1722"/>
    <property type="match status" value="1"/>
</dbReference>
<dbReference type="EMBL" id="BLAD01000059">
    <property type="protein sequence ID" value="GES02556.1"/>
    <property type="molecule type" value="Genomic_DNA"/>
</dbReference>
<name>A0A5M3W1G7_9ACTN</name>
<reference evidence="2 3" key="1">
    <citation type="submission" date="2019-10" db="EMBL/GenBank/DDBJ databases">
        <title>Whole genome shotgun sequence of Acrocarpospora corrugata NBRC 13972.</title>
        <authorList>
            <person name="Ichikawa N."/>
            <person name="Kimura A."/>
            <person name="Kitahashi Y."/>
            <person name="Komaki H."/>
            <person name="Oguchi A."/>
        </authorList>
    </citation>
    <scope>NUCLEOTIDE SEQUENCE [LARGE SCALE GENOMIC DNA]</scope>
    <source>
        <strain evidence="2 3">NBRC 13972</strain>
    </source>
</reference>
<dbReference type="InterPro" id="IPR013560">
    <property type="entry name" value="DUF1722"/>
</dbReference>
<accession>A0A5M3W1G7</accession>
<evidence type="ECO:0000313" key="2">
    <source>
        <dbReference type="EMBL" id="GES02556.1"/>
    </source>
</evidence>